<dbReference type="Proteomes" id="UP000738402">
    <property type="component" value="Unassembled WGS sequence"/>
</dbReference>
<evidence type="ECO:0000256" key="3">
    <source>
        <dbReference type="ARBA" id="ARBA00022692"/>
    </source>
</evidence>
<organism evidence="8 11">
    <name type="scientific">Ogataea haglerorum</name>
    <dbReference type="NCBI Taxonomy" id="1937702"/>
    <lineage>
        <taxon>Eukaryota</taxon>
        <taxon>Fungi</taxon>
        <taxon>Dikarya</taxon>
        <taxon>Ascomycota</taxon>
        <taxon>Saccharomycotina</taxon>
        <taxon>Pichiomycetes</taxon>
        <taxon>Pichiales</taxon>
        <taxon>Pichiaceae</taxon>
        <taxon>Ogataea</taxon>
    </lineage>
</organism>
<evidence type="ECO:0000313" key="9">
    <source>
        <dbReference type="EMBL" id="KAG7766517.1"/>
    </source>
</evidence>
<feature type="transmembrane region" description="Helical" evidence="7">
    <location>
        <begin position="249"/>
        <end position="271"/>
    </location>
</feature>
<feature type="transmembrane region" description="Helical" evidence="7">
    <location>
        <begin position="142"/>
        <end position="168"/>
    </location>
</feature>
<feature type="transmembrane region" description="Helical" evidence="7">
    <location>
        <begin position="80"/>
        <end position="106"/>
    </location>
</feature>
<feature type="transmembrane region" description="Helical" evidence="7">
    <location>
        <begin position="292"/>
        <end position="314"/>
    </location>
</feature>
<evidence type="ECO:0000313" key="8">
    <source>
        <dbReference type="EMBL" id="KAG7729328.1"/>
    </source>
</evidence>
<feature type="transmembrane region" description="Helical" evidence="7">
    <location>
        <begin position="401"/>
        <end position="419"/>
    </location>
</feature>
<dbReference type="Pfam" id="PF13520">
    <property type="entry name" value="AA_permease_2"/>
    <property type="match status" value="1"/>
</dbReference>
<dbReference type="InterPro" id="IPR002293">
    <property type="entry name" value="AA/rel_permease1"/>
</dbReference>
<feature type="transmembrane region" description="Helical" evidence="7">
    <location>
        <begin position="55"/>
        <end position="74"/>
    </location>
</feature>
<keyword evidence="4 7" id="KW-1133">Transmembrane helix</keyword>
<feature type="transmembrane region" description="Helical" evidence="7">
    <location>
        <begin position="210"/>
        <end position="229"/>
    </location>
</feature>
<evidence type="ECO:0000256" key="1">
    <source>
        <dbReference type="ARBA" id="ARBA00004141"/>
    </source>
</evidence>
<dbReference type="GO" id="GO:0016020">
    <property type="term" value="C:membrane"/>
    <property type="evidence" value="ECO:0007669"/>
    <property type="project" value="UniProtKB-SubCell"/>
</dbReference>
<reference evidence="8 10" key="1">
    <citation type="journal article" date="2021" name="G3 (Bethesda)">
        <title>Genomic diversity, chromosomal rearrangements, and interspecies hybridization in the ogataea polymorpha species complex.</title>
        <authorList>
            <person name="Hanson S.J."/>
            <person name="Cinneide E.O."/>
            <person name="Salzberg L.I."/>
            <person name="Wolfe K.H."/>
            <person name="McGowan J."/>
            <person name="Fitzpatrick D.A."/>
            <person name="Matlin K."/>
        </authorList>
    </citation>
    <scope>NUCLEOTIDE SEQUENCE</scope>
    <source>
        <strain evidence="9">81-436-3</strain>
        <strain evidence="8">83-405-1</strain>
    </source>
</reference>
<evidence type="ECO:0000313" key="10">
    <source>
        <dbReference type="Proteomes" id="UP000697297"/>
    </source>
</evidence>
<evidence type="ECO:0000256" key="4">
    <source>
        <dbReference type="ARBA" id="ARBA00022989"/>
    </source>
</evidence>
<comment type="caution">
    <text evidence="8">The sequence shown here is derived from an EMBL/GenBank/DDBJ whole genome shotgun (WGS) entry which is preliminary data.</text>
</comment>
<evidence type="ECO:0000256" key="2">
    <source>
        <dbReference type="ARBA" id="ARBA00022448"/>
    </source>
</evidence>
<sequence length="604" mass="67448">MQTQQPVLYSFLPNSERLRHIREHVIHDINDIWQDGDVSEQIEHFKYKQELKKKFSFGSIIGLGFSLMNVPFGISSTLSIGLVCGSSFTILWGWVLFSLFTVFISLSLGEISGKFPSSGGVYHYSSILANEKYALASSWFTGWYLVLGNWLMFISYAFGGSQFILSILGIKSQDYKHDDLFVLLLYFLIITLSGLVNLKFQRHLEKINKLCIYWTIYTVLVMDFLLLIFSTDFHDVKYILTNFDASRSGWPAVIAFVVGGIQFSSLTFNGYGMIVSMSEEVQTPERTIPRGLLVSVLVSSLTGLIFIIPILSILPDLELLLDENPDIFPIDIVFKLSTKSILVSFVLVILIIGSSTFATIGSLTTASRTVYALGRDRGLPFNQLWEQVDTMSDEEIVPKNALLLSVAVSFLLGTFSMVSSTAFNAFVGCAVVSLNAANGIPILSSMLNKRRKIRGSAFKLHKLGYIINGFSVVFILLTIVVLCMPPSRYIDITTMNYAVAVFGLFTLMIAVLYYAWGRHNFHGPLLDTDEQAEIAALATALENVQPIRPEEDQDDDQFVLEDSEYISHKTPPLDDDTDTLFDISQSQASSSDQPIFDPKPKNSS</sequence>
<feature type="transmembrane region" description="Helical" evidence="7">
    <location>
        <begin position="463"/>
        <end position="482"/>
    </location>
</feature>
<feature type="transmembrane region" description="Helical" evidence="7">
    <location>
        <begin position="180"/>
        <end position="198"/>
    </location>
</feature>
<evidence type="ECO:0000313" key="11">
    <source>
        <dbReference type="Proteomes" id="UP000738402"/>
    </source>
</evidence>
<dbReference type="EMBL" id="JAHLUN010000004">
    <property type="protein sequence ID" value="KAG7766517.1"/>
    <property type="molecule type" value="Genomic_DNA"/>
</dbReference>
<keyword evidence="5 7" id="KW-0472">Membrane</keyword>
<dbReference type="AlphaFoldDB" id="A0AAN6I1Z6"/>
<dbReference type="GO" id="GO:0022857">
    <property type="term" value="F:transmembrane transporter activity"/>
    <property type="evidence" value="ECO:0007669"/>
    <property type="project" value="InterPro"/>
</dbReference>
<keyword evidence="3 7" id="KW-0812">Transmembrane</keyword>
<accession>A0AAN6I1Z6</accession>
<feature type="transmembrane region" description="Helical" evidence="7">
    <location>
        <begin position="425"/>
        <end position="443"/>
    </location>
</feature>
<feature type="transmembrane region" description="Helical" evidence="7">
    <location>
        <begin position="494"/>
        <end position="516"/>
    </location>
</feature>
<evidence type="ECO:0000256" key="6">
    <source>
        <dbReference type="SAM" id="MobiDB-lite"/>
    </source>
</evidence>
<keyword evidence="10" id="KW-1185">Reference proteome</keyword>
<keyword evidence="2" id="KW-0813">Transport</keyword>
<proteinExistence type="predicted"/>
<comment type="subcellular location">
    <subcellularLocation>
        <location evidence="1">Membrane</location>
        <topology evidence="1">Multi-pass membrane protein</topology>
    </subcellularLocation>
</comment>
<evidence type="ECO:0000256" key="7">
    <source>
        <dbReference type="SAM" id="Phobius"/>
    </source>
</evidence>
<dbReference type="PIRSF" id="PIRSF006060">
    <property type="entry name" value="AA_transporter"/>
    <property type="match status" value="1"/>
</dbReference>
<feature type="transmembrane region" description="Helical" evidence="7">
    <location>
        <begin position="341"/>
        <end position="363"/>
    </location>
</feature>
<name>A0AAN6I1Z6_9ASCO</name>
<protein>
    <submittedName>
        <fullName evidence="8">Uncharacterized protein</fullName>
    </submittedName>
</protein>
<feature type="region of interest" description="Disordered" evidence="6">
    <location>
        <begin position="567"/>
        <end position="604"/>
    </location>
</feature>
<dbReference type="Proteomes" id="UP000697297">
    <property type="component" value="Unassembled WGS sequence"/>
</dbReference>
<evidence type="ECO:0000256" key="5">
    <source>
        <dbReference type="ARBA" id="ARBA00023136"/>
    </source>
</evidence>
<dbReference type="PANTHER" id="PTHR45649:SF3">
    <property type="entry name" value="POLYAMINE TRANSPORTER TPO5"/>
    <property type="match status" value="1"/>
</dbReference>
<dbReference type="EMBL" id="JAHLUH010000003">
    <property type="protein sequence ID" value="KAG7729328.1"/>
    <property type="molecule type" value="Genomic_DNA"/>
</dbReference>
<feature type="compositionally biased region" description="Low complexity" evidence="6">
    <location>
        <begin position="584"/>
        <end position="593"/>
    </location>
</feature>
<dbReference type="Gene3D" id="1.20.1740.10">
    <property type="entry name" value="Amino acid/polyamine transporter I"/>
    <property type="match status" value="1"/>
</dbReference>
<dbReference type="PANTHER" id="PTHR45649">
    <property type="entry name" value="AMINO-ACID PERMEASE BAT1"/>
    <property type="match status" value="1"/>
</dbReference>
<gene>
    <name evidence="8" type="ORF">KL933_001554</name>
    <name evidence="9" type="ORF">KL946_001705</name>
</gene>